<dbReference type="GO" id="GO:0045893">
    <property type="term" value="P:positive regulation of DNA-templated transcription"/>
    <property type="evidence" value="ECO:0007669"/>
    <property type="project" value="InterPro"/>
</dbReference>
<dbReference type="InterPro" id="IPR004827">
    <property type="entry name" value="bZIP"/>
</dbReference>
<dbReference type="PANTHER" id="PTHR22952">
    <property type="entry name" value="CAMP-RESPONSE ELEMENT BINDING PROTEIN-RELATED"/>
    <property type="match status" value="1"/>
</dbReference>
<keyword evidence="7" id="KW-0175">Coiled coil</keyword>
<dbReference type="PROSITE" id="PS00036">
    <property type="entry name" value="BZIP_BASIC"/>
    <property type="match status" value="1"/>
</dbReference>
<evidence type="ECO:0000256" key="1">
    <source>
        <dbReference type="ARBA" id="ARBA00004123"/>
    </source>
</evidence>
<evidence type="ECO:0000259" key="8">
    <source>
        <dbReference type="PROSITE" id="PS50217"/>
    </source>
</evidence>
<dbReference type="InterPro" id="IPR046347">
    <property type="entry name" value="bZIP_sf"/>
</dbReference>
<keyword evidence="6" id="KW-0539">Nucleus</keyword>
<dbReference type="GO" id="GO:0005634">
    <property type="term" value="C:nucleus"/>
    <property type="evidence" value="ECO:0007669"/>
    <property type="project" value="UniProtKB-SubCell"/>
</dbReference>
<keyword evidence="3" id="KW-0805">Transcription regulation</keyword>
<accession>A0A9E7K1Y7</accession>
<keyword evidence="10" id="KW-1185">Reference proteome</keyword>
<dbReference type="OrthoDB" id="1927218at2759"/>
<dbReference type="AlphaFoldDB" id="A0A9E7K1Y7"/>
<dbReference type="GO" id="GO:0009738">
    <property type="term" value="P:abscisic acid-activated signaling pathway"/>
    <property type="evidence" value="ECO:0007669"/>
    <property type="project" value="UniProtKB-KW"/>
</dbReference>
<dbReference type="FunFam" id="1.20.5.170:FF:000036">
    <property type="entry name" value="ABSCISIC ACID-INSENSITIVE 5-like protein 2"/>
    <property type="match status" value="1"/>
</dbReference>
<dbReference type="Proteomes" id="UP001055439">
    <property type="component" value="Chromosome 5"/>
</dbReference>
<dbReference type="InterPro" id="IPR043452">
    <property type="entry name" value="BZIP46-like"/>
</dbReference>
<dbReference type="EMBL" id="CP097507">
    <property type="protein sequence ID" value="URE00592.1"/>
    <property type="molecule type" value="Genomic_DNA"/>
</dbReference>
<keyword evidence="2" id="KW-0938">Abscisic acid signaling pathway</keyword>
<name>A0A9E7K1Y7_9LILI</name>
<proteinExistence type="predicted"/>
<evidence type="ECO:0000256" key="4">
    <source>
        <dbReference type="ARBA" id="ARBA00023125"/>
    </source>
</evidence>
<gene>
    <name evidence="9" type="ORF">MUK42_19758</name>
</gene>
<protein>
    <submittedName>
        <fullName evidence="9">BZIP transcription factor</fullName>
    </submittedName>
</protein>
<evidence type="ECO:0000313" key="9">
    <source>
        <dbReference type="EMBL" id="URE00592.1"/>
    </source>
</evidence>
<dbReference type="CDD" id="cd14707">
    <property type="entry name" value="bZIP_plant_BZIP46"/>
    <property type="match status" value="1"/>
</dbReference>
<feature type="coiled-coil region" evidence="7">
    <location>
        <begin position="330"/>
        <end position="360"/>
    </location>
</feature>
<reference evidence="9" key="1">
    <citation type="submission" date="2022-05" db="EMBL/GenBank/DDBJ databases">
        <title>The Musa troglodytarum L. genome provides insights into the mechanism of non-climacteric behaviour and enrichment of carotenoids.</title>
        <authorList>
            <person name="Wang J."/>
        </authorList>
    </citation>
    <scope>NUCLEOTIDE SEQUENCE</scope>
    <source>
        <tissue evidence="9">Leaf</tissue>
    </source>
</reference>
<dbReference type="Pfam" id="PF00170">
    <property type="entry name" value="bZIP_1"/>
    <property type="match status" value="1"/>
</dbReference>
<dbReference type="GO" id="GO:0003677">
    <property type="term" value="F:DNA binding"/>
    <property type="evidence" value="ECO:0007669"/>
    <property type="project" value="UniProtKB-KW"/>
</dbReference>
<dbReference type="PROSITE" id="PS50217">
    <property type="entry name" value="BZIP"/>
    <property type="match status" value="1"/>
</dbReference>
<evidence type="ECO:0000313" key="10">
    <source>
        <dbReference type="Proteomes" id="UP001055439"/>
    </source>
</evidence>
<comment type="subcellular location">
    <subcellularLocation>
        <location evidence="1">Nucleus</location>
    </subcellularLocation>
</comment>
<evidence type="ECO:0000256" key="2">
    <source>
        <dbReference type="ARBA" id="ARBA00022682"/>
    </source>
</evidence>
<feature type="domain" description="BZIP" evidence="8">
    <location>
        <begin position="312"/>
        <end position="357"/>
    </location>
</feature>
<keyword evidence="5" id="KW-0804">Transcription</keyword>
<dbReference type="Gene3D" id="1.20.5.170">
    <property type="match status" value="1"/>
</dbReference>
<dbReference type="SUPFAM" id="SSF57959">
    <property type="entry name" value="Leucine zipper domain"/>
    <property type="match status" value="1"/>
</dbReference>
<dbReference type="GO" id="GO:0003700">
    <property type="term" value="F:DNA-binding transcription factor activity"/>
    <property type="evidence" value="ECO:0007669"/>
    <property type="project" value="InterPro"/>
</dbReference>
<keyword evidence="4" id="KW-0238">DNA-binding</keyword>
<evidence type="ECO:0000256" key="7">
    <source>
        <dbReference type="SAM" id="Coils"/>
    </source>
</evidence>
<sequence length="452" mass="47415">MGGRADGETPLARQGSIYSLTFDKFQSTLGGLGKDLGSMNMDELLKNIWNAEESYAMAATLGEGGGGAVGAPGLQRQGSLTLPRTLSHKTVDEVWRGFVDASASASSSGQGLVVAGSSYVPRQPTLGEMTLEEFLVRAGVAREELTPSPVPPGPADTKINTTSVFFGDLPTISSSTGLSLGFNRANQSNGNVANGPIPHGSAANFGMAVTVARPYAASMPLETGVDRGNPQGMQGGGLVNFGDAGMGNQLMKGMVGLGTAGVMTAKGPPATHLSPDVLGKANGDLSSVSPAPYTGNSGMRGRKHSGAVEKVIERRQRRMIKNRESAARSRARKQAYTMELEAEVAKLKEQNQELQKKQSITIIFYAITQTPNTIAIVFSDKVEASTWQSEIGRLQGGDQSGDVGNAEESGLADVQSAKWTKETVLEEDTNGPMVKAGLDNDGLHQNISYHVS</sequence>
<dbReference type="PANTHER" id="PTHR22952:SF446">
    <property type="entry name" value="ABSCISIC ACID-INSENSITIVE 5-LIKE PROTEIN 5-RELATED"/>
    <property type="match status" value="1"/>
</dbReference>
<evidence type="ECO:0000256" key="3">
    <source>
        <dbReference type="ARBA" id="ARBA00023015"/>
    </source>
</evidence>
<organism evidence="9 10">
    <name type="scientific">Musa troglodytarum</name>
    <name type="common">fe'i banana</name>
    <dbReference type="NCBI Taxonomy" id="320322"/>
    <lineage>
        <taxon>Eukaryota</taxon>
        <taxon>Viridiplantae</taxon>
        <taxon>Streptophyta</taxon>
        <taxon>Embryophyta</taxon>
        <taxon>Tracheophyta</taxon>
        <taxon>Spermatophyta</taxon>
        <taxon>Magnoliopsida</taxon>
        <taxon>Liliopsida</taxon>
        <taxon>Zingiberales</taxon>
        <taxon>Musaceae</taxon>
        <taxon>Musa</taxon>
    </lineage>
</organism>
<dbReference type="SMART" id="SM00338">
    <property type="entry name" value="BRLZ"/>
    <property type="match status" value="1"/>
</dbReference>
<evidence type="ECO:0000256" key="5">
    <source>
        <dbReference type="ARBA" id="ARBA00023163"/>
    </source>
</evidence>
<evidence type="ECO:0000256" key="6">
    <source>
        <dbReference type="ARBA" id="ARBA00023242"/>
    </source>
</evidence>